<evidence type="ECO:0000313" key="3">
    <source>
        <dbReference type="EMBL" id="KAH9302604.1"/>
    </source>
</evidence>
<comment type="caution">
    <text evidence="3">The sequence shown here is derived from an EMBL/GenBank/DDBJ whole genome shotgun (WGS) entry which is preliminary data.</text>
</comment>
<gene>
    <name evidence="3" type="ORF">KI387_014187</name>
</gene>
<evidence type="ECO:0000313" key="4">
    <source>
        <dbReference type="Proteomes" id="UP000824469"/>
    </source>
</evidence>
<dbReference type="InterPro" id="IPR039159">
    <property type="entry name" value="SAYSD1"/>
</dbReference>
<dbReference type="InterPro" id="IPR000626">
    <property type="entry name" value="Ubiquitin-like_dom"/>
</dbReference>
<accession>A0AA38FDR5</accession>
<dbReference type="SUPFAM" id="SSF54236">
    <property type="entry name" value="Ubiquitin-like"/>
    <property type="match status" value="1"/>
</dbReference>
<dbReference type="Gene3D" id="3.10.20.90">
    <property type="entry name" value="Phosphatidylinositol 3-kinase Catalytic Subunit, Chain A, domain 1"/>
    <property type="match status" value="1"/>
</dbReference>
<feature type="transmembrane region" description="Helical" evidence="1">
    <location>
        <begin position="161"/>
        <end position="178"/>
    </location>
</feature>
<protein>
    <recommendedName>
        <fullName evidence="2">Ubiquitin-like domain-containing protein</fullName>
    </recommendedName>
</protein>
<name>A0AA38FDR5_TAXCH</name>
<dbReference type="PROSITE" id="PS50053">
    <property type="entry name" value="UBIQUITIN_2"/>
    <property type="match status" value="1"/>
</dbReference>
<evidence type="ECO:0000259" key="2">
    <source>
        <dbReference type="PROSITE" id="PS50053"/>
    </source>
</evidence>
<dbReference type="CDD" id="cd17039">
    <property type="entry name" value="Ubl_ubiquitin_like"/>
    <property type="match status" value="1"/>
</dbReference>
<keyword evidence="1" id="KW-1133">Transmembrane helix</keyword>
<dbReference type="AlphaFoldDB" id="A0AA38FDR5"/>
<dbReference type="InterPro" id="IPR019387">
    <property type="entry name" value="SAYSvFN_dom"/>
</dbReference>
<proteinExistence type="predicted"/>
<evidence type="ECO:0000256" key="1">
    <source>
        <dbReference type="SAM" id="Phobius"/>
    </source>
</evidence>
<keyword evidence="1" id="KW-0472">Membrane</keyword>
<dbReference type="PANTHER" id="PTHR13527:SF0">
    <property type="entry name" value="SAYSVFN DOMAIN-CONTAINING PROTEIN 1"/>
    <property type="match status" value="1"/>
</dbReference>
<feature type="transmembrane region" description="Helical" evidence="1">
    <location>
        <begin position="129"/>
        <end position="149"/>
    </location>
</feature>
<feature type="domain" description="Ubiquitin-like" evidence="2">
    <location>
        <begin position="8"/>
        <end position="63"/>
    </location>
</feature>
<dbReference type="EMBL" id="JAHRHJ020000009">
    <property type="protein sequence ID" value="KAH9302604.1"/>
    <property type="molecule type" value="Genomic_DNA"/>
</dbReference>
<dbReference type="InterPro" id="IPR029071">
    <property type="entry name" value="Ubiquitin-like_domsf"/>
</dbReference>
<reference evidence="3 4" key="1">
    <citation type="journal article" date="2021" name="Nat. Plants">
        <title>The Taxus genome provides insights into paclitaxel biosynthesis.</title>
        <authorList>
            <person name="Xiong X."/>
            <person name="Gou J."/>
            <person name="Liao Q."/>
            <person name="Li Y."/>
            <person name="Zhou Q."/>
            <person name="Bi G."/>
            <person name="Li C."/>
            <person name="Du R."/>
            <person name="Wang X."/>
            <person name="Sun T."/>
            <person name="Guo L."/>
            <person name="Liang H."/>
            <person name="Lu P."/>
            <person name="Wu Y."/>
            <person name="Zhang Z."/>
            <person name="Ro D.K."/>
            <person name="Shang Y."/>
            <person name="Huang S."/>
            <person name="Yan J."/>
        </authorList>
    </citation>
    <scope>NUCLEOTIDE SEQUENCE [LARGE SCALE GENOMIC DNA]</scope>
    <source>
        <strain evidence="3">Ta-2019</strain>
    </source>
</reference>
<keyword evidence="4" id="KW-1185">Reference proteome</keyword>
<dbReference type="Pfam" id="PF10260">
    <property type="entry name" value="SAYSvFN"/>
    <property type="match status" value="1"/>
</dbReference>
<feature type="non-terminal residue" evidence="3">
    <location>
        <position position="1"/>
    </location>
</feature>
<sequence length="185" mass="21012">MEEEEKDITISVKKIGSSPPLQLQVSPKIQVSQLRRLVGVEVNLPIERLKLFLHGAVLHDTKSGHEVHANLKEGDMLLAVVAPKPPAKHIQGAEEDDEDDLHFNLPETAAQWKKNLLFVLRDKLRVPDILLVTFFSISLKTWGMIFLWFVMSPIAYRWDLGPLYILSTAFSLMFFNLGQRQQGDA</sequence>
<organism evidence="3 4">
    <name type="scientific">Taxus chinensis</name>
    <name type="common">Chinese yew</name>
    <name type="synonym">Taxus wallichiana var. chinensis</name>
    <dbReference type="NCBI Taxonomy" id="29808"/>
    <lineage>
        <taxon>Eukaryota</taxon>
        <taxon>Viridiplantae</taxon>
        <taxon>Streptophyta</taxon>
        <taxon>Embryophyta</taxon>
        <taxon>Tracheophyta</taxon>
        <taxon>Spermatophyta</taxon>
        <taxon>Pinopsida</taxon>
        <taxon>Pinidae</taxon>
        <taxon>Conifers II</taxon>
        <taxon>Cupressales</taxon>
        <taxon>Taxaceae</taxon>
        <taxon>Taxus</taxon>
    </lineage>
</organism>
<dbReference type="OMA" id="GHEVHAN"/>
<dbReference type="PANTHER" id="PTHR13527">
    <property type="entry name" value="SAYSVFN DOMAIN-CONTAINING PROTEIN 1"/>
    <property type="match status" value="1"/>
</dbReference>
<keyword evidence="1" id="KW-0812">Transmembrane</keyword>
<dbReference type="Proteomes" id="UP000824469">
    <property type="component" value="Unassembled WGS sequence"/>
</dbReference>